<evidence type="ECO:0000256" key="3">
    <source>
        <dbReference type="SAM" id="SignalP"/>
    </source>
</evidence>
<accession>A0A9P4SJN2</accession>
<dbReference type="GO" id="GO:0016614">
    <property type="term" value="F:oxidoreductase activity, acting on CH-OH group of donors"/>
    <property type="evidence" value="ECO:0007669"/>
    <property type="project" value="InterPro"/>
</dbReference>
<dbReference type="PIRSF" id="PIRSF000137">
    <property type="entry name" value="Alcohol_oxidase"/>
    <property type="match status" value="1"/>
</dbReference>
<evidence type="ECO:0000313" key="6">
    <source>
        <dbReference type="EMBL" id="KAF2843499.1"/>
    </source>
</evidence>
<feature type="domain" description="Glucose-methanol-choline oxidoreductase N-terminal" evidence="4">
    <location>
        <begin position="45"/>
        <end position="348"/>
    </location>
</feature>
<dbReference type="OrthoDB" id="269227at2759"/>
<dbReference type="Gene3D" id="3.30.560.10">
    <property type="entry name" value="Glucose Oxidase, domain 3"/>
    <property type="match status" value="1"/>
</dbReference>
<evidence type="ECO:0000256" key="1">
    <source>
        <dbReference type="ARBA" id="ARBA00010790"/>
    </source>
</evidence>
<dbReference type="GO" id="GO:0050660">
    <property type="term" value="F:flavin adenine dinucleotide binding"/>
    <property type="evidence" value="ECO:0007669"/>
    <property type="project" value="InterPro"/>
</dbReference>
<organism evidence="6 7">
    <name type="scientific">Patellaria atrata CBS 101060</name>
    <dbReference type="NCBI Taxonomy" id="1346257"/>
    <lineage>
        <taxon>Eukaryota</taxon>
        <taxon>Fungi</taxon>
        <taxon>Dikarya</taxon>
        <taxon>Ascomycota</taxon>
        <taxon>Pezizomycotina</taxon>
        <taxon>Dothideomycetes</taxon>
        <taxon>Dothideomycetes incertae sedis</taxon>
        <taxon>Patellariales</taxon>
        <taxon>Patellariaceae</taxon>
        <taxon>Patellaria</taxon>
    </lineage>
</organism>
<dbReference type="Pfam" id="PF05199">
    <property type="entry name" value="GMC_oxred_C"/>
    <property type="match status" value="1"/>
</dbReference>
<evidence type="ECO:0000259" key="5">
    <source>
        <dbReference type="Pfam" id="PF05199"/>
    </source>
</evidence>
<name>A0A9P4SJN2_9PEZI</name>
<dbReference type="Pfam" id="PF00732">
    <property type="entry name" value="GMC_oxred_N"/>
    <property type="match status" value="1"/>
</dbReference>
<dbReference type="GO" id="GO:0044550">
    <property type="term" value="P:secondary metabolite biosynthetic process"/>
    <property type="evidence" value="ECO:0007669"/>
    <property type="project" value="TreeGrafter"/>
</dbReference>
<feature type="binding site" evidence="2">
    <location>
        <position position="122"/>
    </location>
    <ligand>
        <name>FAD</name>
        <dbReference type="ChEBI" id="CHEBI:57692"/>
    </ligand>
</feature>
<dbReference type="Proteomes" id="UP000799429">
    <property type="component" value="Unassembled WGS sequence"/>
</dbReference>
<comment type="similarity">
    <text evidence="1">Belongs to the GMC oxidoreductase family.</text>
</comment>
<protein>
    <submittedName>
        <fullName evidence="6">GMC oxidoreductase</fullName>
    </submittedName>
</protein>
<feature type="domain" description="Glucose-methanol-choline oxidoreductase C-terminal" evidence="5">
    <location>
        <begin position="476"/>
        <end position="610"/>
    </location>
</feature>
<evidence type="ECO:0000259" key="4">
    <source>
        <dbReference type="Pfam" id="PF00732"/>
    </source>
</evidence>
<reference evidence="6" key="1">
    <citation type="journal article" date="2020" name="Stud. Mycol.">
        <title>101 Dothideomycetes genomes: a test case for predicting lifestyles and emergence of pathogens.</title>
        <authorList>
            <person name="Haridas S."/>
            <person name="Albert R."/>
            <person name="Binder M."/>
            <person name="Bloem J."/>
            <person name="Labutti K."/>
            <person name="Salamov A."/>
            <person name="Andreopoulos B."/>
            <person name="Baker S."/>
            <person name="Barry K."/>
            <person name="Bills G."/>
            <person name="Bluhm B."/>
            <person name="Cannon C."/>
            <person name="Castanera R."/>
            <person name="Culley D."/>
            <person name="Daum C."/>
            <person name="Ezra D."/>
            <person name="Gonzalez J."/>
            <person name="Henrissat B."/>
            <person name="Kuo A."/>
            <person name="Liang C."/>
            <person name="Lipzen A."/>
            <person name="Lutzoni F."/>
            <person name="Magnuson J."/>
            <person name="Mondo S."/>
            <person name="Nolan M."/>
            <person name="Ohm R."/>
            <person name="Pangilinan J."/>
            <person name="Park H.-J."/>
            <person name="Ramirez L."/>
            <person name="Alfaro M."/>
            <person name="Sun H."/>
            <person name="Tritt A."/>
            <person name="Yoshinaga Y."/>
            <person name="Zwiers L.-H."/>
            <person name="Turgeon B."/>
            <person name="Goodwin S."/>
            <person name="Spatafora J."/>
            <person name="Crous P."/>
            <person name="Grigoriev I."/>
        </authorList>
    </citation>
    <scope>NUCLEOTIDE SEQUENCE</scope>
    <source>
        <strain evidence="6">CBS 101060</strain>
    </source>
</reference>
<keyword evidence="2" id="KW-0274">FAD</keyword>
<sequence length="626" mass="67758">MSILNFPSKAQVLLVLAIILSNAVAFVIPRHATVATRQTVSNSTYDFIIVGAGVAGLTVADRLTEDPSISVLVIEAGPFDSGEDSVLIPGSWNPGPYLWPGLSGTPQQFLNNRIISAPCGRVVGGGSAVNAMFLLRGSTEDYDGWVELGAQGWGWNDLLPYFKKSETFTPPDQTFADAHNISWDNSVHGFNGPVQANYPPYDFAPTGNWWSAALSTGIRPIKDPNDGESAGVYWSPRLMDSTMKRNYARINHYERVKTSRPNYEILAEHIVGKVLFHGTRAMGVEYLATEGGPVLVAHASKEVLMAAGGAHTPQILQLSGIGPQDLLDEFDIEVVSDLPGVGSNFQDQSAMYVPNSFTSNLAPNSGELDTNPMYDAQQRALYDSSRQGAYTIVRGTGNAIASIPLRNASSSYQDIVSAAEDLDAETLLPSGTDSTVVAGYEAQREILLRQLSGYKTPMGMIHWSTGPITFLYMLKPLSRGTVKISSADPLENPRIDWRTAADPTDMELSLALFRKHREVMAAPDMDALGPEEQAPFGAHLQTDEELKEMFRDSINPSNAHECCTAPMMPKNMGGVVNNENKVYGVQGLRVIDASFWPTVVTGAPSATVYGGGEKIADMIKQEYGIS</sequence>
<evidence type="ECO:0000256" key="2">
    <source>
        <dbReference type="PIRSR" id="PIRSR000137-2"/>
    </source>
</evidence>
<dbReference type="InterPro" id="IPR000172">
    <property type="entry name" value="GMC_OxRdtase_N"/>
</dbReference>
<proteinExistence type="inferred from homology"/>
<dbReference type="PANTHER" id="PTHR11552">
    <property type="entry name" value="GLUCOSE-METHANOL-CHOLINE GMC OXIDOREDUCTASE"/>
    <property type="match status" value="1"/>
</dbReference>
<dbReference type="AlphaFoldDB" id="A0A9P4SJN2"/>
<evidence type="ECO:0000313" key="7">
    <source>
        <dbReference type="Proteomes" id="UP000799429"/>
    </source>
</evidence>
<dbReference type="EMBL" id="MU006089">
    <property type="protein sequence ID" value="KAF2843499.1"/>
    <property type="molecule type" value="Genomic_DNA"/>
</dbReference>
<gene>
    <name evidence="6" type="ORF">M501DRAFT_994439</name>
</gene>
<feature type="signal peptide" evidence="3">
    <location>
        <begin position="1"/>
        <end position="25"/>
    </location>
</feature>
<dbReference type="InterPro" id="IPR012132">
    <property type="entry name" value="GMC_OxRdtase"/>
</dbReference>
<comment type="caution">
    <text evidence="6">The sequence shown here is derived from an EMBL/GenBank/DDBJ whole genome shotgun (WGS) entry which is preliminary data.</text>
</comment>
<dbReference type="PANTHER" id="PTHR11552:SF115">
    <property type="entry name" value="DEHYDROGENASE XPTC-RELATED"/>
    <property type="match status" value="1"/>
</dbReference>
<dbReference type="SUPFAM" id="SSF54373">
    <property type="entry name" value="FAD-linked reductases, C-terminal domain"/>
    <property type="match status" value="1"/>
</dbReference>
<keyword evidence="3" id="KW-0732">Signal</keyword>
<dbReference type="Gene3D" id="3.50.50.60">
    <property type="entry name" value="FAD/NAD(P)-binding domain"/>
    <property type="match status" value="1"/>
</dbReference>
<keyword evidence="7" id="KW-1185">Reference proteome</keyword>
<dbReference type="InterPro" id="IPR036188">
    <property type="entry name" value="FAD/NAD-bd_sf"/>
</dbReference>
<comment type="cofactor">
    <cofactor evidence="2">
        <name>FAD</name>
        <dbReference type="ChEBI" id="CHEBI:57692"/>
    </cofactor>
</comment>
<keyword evidence="2" id="KW-0285">Flavoprotein</keyword>
<feature type="binding site" evidence="2">
    <location>
        <position position="271"/>
    </location>
    <ligand>
        <name>FAD</name>
        <dbReference type="ChEBI" id="CHEBI:57692"/>
    </ligand>
</feature>
<dbReference type="SUPFAM" id="SSF51905">
    <property type="entry name" value="FAD/NAD(P)-binding domain"/>
    <property type="match status" value="1"/>
</dbReference>
<dbReference type="InterPro" id="IPR007867">
    <property type="entry name" value="GMC_OxRtase_C"/>
</dbReference>
<feature type="chain" id="PRO_5040462071" evidence="3">
    <location>
        <begin position="26"/>
        <end position="626"/>
    </location>
</feature>